<dbReference type="VEuPathDB" id="CryptoDB:Cvel_22805"/>
<dbReference type="EMBL" id="CDMZ01001416">
    <property type="protein sequence ID" value="CEM32242.1"/>
    <property type="molecule type" value="Genomic_DNA"/>
</dbReference>
<feature type="compositionally biased region" description="Basic and acidic residues" evidence="3">
    <location>
        <begin position="243"/>
        <end position="254"/>
    </location>
</feature>
<feature type="region of interest" description="Disordered" evidence="3">
    <location>
        <begin position="194"/>
        <end position="229"/>
    </location>
</feature>
<evidence type="ECO:0000313" key="5">
    <source>
        <dbReference type="EMBL" id="CEM32242.1"/>
    </source>
</evidence>
<dbReference type="SMART" id="SM00327">
    <property type="entry name" value="VWA"/>
    <property type="match status" value="1"/>
</dbReference>
<organism evidence="5">
    <name type="scientific">Chromera velia CCMP2878</name>
    <dbReference type="NCBI Taxonomy" id="1169474"/>
    <lineage>
        <taxon>Eukaryota</taxon>
        <taxon>Sar</taxon>
        <taxon>Alveolata</taxon>
        <taxon>Colpodellida</taxon>
        <taxon>Chromeraceae</taxon>
        <taxon>Chromera</taxon>
    </lineage>
</organism>
<dbReference type="GO" id="GO:0005634">
    <property type="term" value="C:nucleus"/>
    <property type="evidence" value="ECO:0007669"/>
    <property type="project" value="TreeGrafter"/>
</dbReference>
<dbReference type="GO" id="GO:0043161">
    <property type="term" value="P:proteasome-mediated ubiquitin-dependent protein catabolic process"/>
    <property type="evidence" value="ECO:0007669"/>
    <property type="project" value="TreeGrafter"/>
</dbReference>
<evidence type="ECO:0000256" key="3">
    <source>
        <dbReference type="SAM" id="MobiDB-lite"/>
    </source>
</evidence>
<dbReference type="PROSITE" id="PS50330">
    <property type="entry name" value="UIM"/>
    <property type="match status" value="1"/>
</dbReference>
<gene>
    <name evidence="5" type="ORF">Cvel_22805</name>
</gene>
<feature type="compositionally biased region" description="Gly residues" evidence="3">
    <location>
        <begin position="377"/>
        <end position="386"/>
    </location>
</feature>
<evidence type="ECO:0000259" key="4">
    <source>
        <dbReference type="PROSITE" id="PS50234"/>
    </source>
</evidence>
<dbReference type="PANTHER" id="PTHR10223">
    <property type="entry name" value="26S PROTEASOME NON-ATPASE REGULATORY SUBUNIT 4"/>
    <property type="match status" value="1"/>
</dbReference>
<evidence type="ECO:0000256" key="2">
    <source>
        <dbReference type="ARBA" id="ARBA00022942"/>
    </source>
</evidence>
<dbReference type="Gene3D" id="3.40.50.410">
    <property type="entry name" value="von Willebrand factor, type A domain"/>
    <property type="match status" value="1"/>
</dbReference>
<dbReference type="GO" id="GO:0005829">
    <property type="term" value="C:cytosol"/>
    <property type="evidence" value="ECO:0007669"/>
    <property type="project" value="TreeGrafter"/>
</dbReference>
<protein>
    <recommendedName>
        <fullName evidence="4">VWFA domain-containing protein</fullName>
    </recommendedName>
</protein>
<dbReference type="FunFam" id="3.40.50.410:FF:000005">
    <property type="entry name" value="26S proteasome non-ATPase regulatory subunit 4"/>
    <property type="match status" value="1"/>
</dbReference>
<proteinExistence type="inferred from homology"/>
<sequence length="406" mass="41143">MPLEATLIIIDNSEWCRNADFTPNRFEAQTDAANMICGAKTNQHPESSVGLLTMAGDRVEVLVTPTQDLGKMLAGLHGIQLSGEADFLRGIQTAQLALKHRQNKNQKQRIICFVGSPVTAEEKKLETLGKQLKKNNVSIDLISFGQVEENSEKLNKLLNAANSGDTSHILEVPGGSGRLLSDAVLSSPICIPETVEGEGGGGGGGGATGTGGGGGGGGGGMNEFGVDPNADPELYMALRMSLEESQREAREREGTGGGAEGGAAPPAAEGGAPAEAPAGTAQTPAASAPTAGTSGGGDGQPTRAEIMAMTDVDDELRQALLMSLDDNETSEAPAGGAPAQGQPQGGGDSSGLTAMLEGLPGVDVNDPRIQQALQGMPGQGQGGDQQGGEKKDEDKKPDGGDGGGKA</sequence>
<evidence type="ECO:0000256" key="1">
    <source>
        <dbReference type="ARBA" id="ARBA00005574"/>
    </source>
</evidence>
<feature type="region of interest" description="Disordered" evidence="3">
    <location>
        <begin position="328"/>
        <end position="406"/>
    </location>
</feature>
<dbReference type="PANTHER" id="PTHR10223:SF0">
    <property type="entry name" value="26S PROTEASOME NON-ATPASE REGULATORY SUBUNIT 4"/>
    <property type="match status" value="1"/>
</dbReference>
<dbReference type="Pfam" id="PF13519">
    <property type="entry name" value="VWA_2"/>
    <property type="match status" value="1"/>
</dbReference>
<feature type="region of interest" description="Disordered" evidence="3">
    <location>
        <begin position="243"/>
        <end position="302"/>
    </location>
</feature>
<name>A0A0G4GPM0_9ALVE</name>
<dbReference type="PROSITE" id="PS50234">
    <property type="entry name" value="VWFA"/>
    <property type="match status" value="1"/>
</dbReference>
<dbReference type="GO" id="GO:0008540">
    <property type="term" value="C:proteasome regulatory particle, base subcomplex"/>
    <property type="evidence" value="ECO:0007669"/>
    <property type="project" value="TreeGrafter"/>
</dbReference>
<comment type="similarity">
    <text evidence="1">Belongs to the proteasome subunit S5A family.</text>
</comment>
<accession>A0A0G4GPM0</accession>
<feature type="compositionally biased region" description="Low complexity" evidence="3">
    <location>
        <begin position="332"/>
        <end position="342"/>
    </location>
</feature>
<dbReference type="InterPro" id="IPR027040">
    <property type="entry name" value="PSMD4"/>
</dbReference>
<feature type="domain" description="VWFA" evidence="4">
    <location>
        <begin position="5"/>
        <end position="189"/>
    </location>
</feature>
<dbReference type="Gene3D" id="1.10.287.3990">
    <property type="match status" value="1"/>
</dbReference>
<dbReference type="SMART" id="SM00726">
    <property type="entry name" value="UIM"/>
    <property type="match status" value="2"/>
</dbReference>
<dbReference type="InterPro" id="IPR002035">
    <property type="entry name" value="VWF_A"/>
</dbReference>
<dbReference type="PhylomeDB" id="A0A0G4GPM0"/>
<dbReference type="InterPro" id="IPR036465">
    <property type="entry name" value="vWFA_dom_sf"/>
</dbReference>
<feature type="compositionally biased region" description="Basic and acidic residues" evidence="3">
    <location>
        <begin position="387"/>
        <end position="399"/>
    </location>
</feature>
<reference evidence="5" key="1">
    <citation type="submission" date="2014-11" db="EMBL/GenBank/DDBJ databases">
        <authorList>
            <person name="Otto D Thomas"/>
            <person name="Naeem Raeece"/>
        </authorList>
    </citation>
    <scope>NUCLEOTIDE SEQUENCE</scope>
</reference>
<dbReference type="AlphaFoldDB" id="A0A0G4GPM0"/>
<dbReference type="GO" id="GO:0031593">
    <property type="term" value="F:polyubiquitin modification-dependent protein binding"/>
    <property type="evidence" value="ECO:0007669"/>
    <property type="project" value="TreeGrafter"/>
</dbReference>
<dbReference type="SUPFAM" id="SSF53300">
    <property type="entry name" value="vWA-like"/>
    <property type="match status" value="1"/>
</dbReference>
<dbReference type="InterPro" id="IPR003903">
    <property type="entry name" value="UIM_dom"/>
</dbReference>
<keyword evidence="2" id="KW-0647">Proteasome</keyword>
<feature type="compositionally biased region" description="Low complexity" evidence="3">
    <location>
        <begin position="262"/>
        <end position="292"/>
    </location>
</feature>
<dbReference type="CDD" id="cd01452">
    <property type="entry name" value="VWA_26S_proteasome_subunit"/>
    <property type="match status" value="1"/>
</dbReference>
<feature type="compositionally biased region" description="Gly residues" evidence="3">
    <location>
        <begin position="197"/>
        <end position="222"/>
    </location>
</feature>